<evidence type="ECO:0000313" key="2">
    <source>
        <dbReference type="EMBL" id="KAK8504363.1"/>
    </source>
</evidence>
<comment type="caution">
    <text evidence="2">The sequence shown here is derived from an EMBL/GenBank/DDBJ whole genome shotgun (WGS) entry which is preliminary data.</text>
</comment>
<gene>
    <name evidence="2" type="ORF">V6N12_032865</name>
</gene>
<dbReference type="Proteomes" id="UP001472677">
    <property type="component" value="Unassembled WGS sequence"/>
</dbReference>
<name>A0ABR2BB69_9ROSI</name>
<reference evidence="2 3" key="1">
    <citation type="journal article" date="2024" name="G3 (Bethesda)">
        <title>Genome assembly of Hibiscus sabdariffa L. provides insights into metabolisms of medicinal natural products.</title>
        <authorList>
            <person name="Kim T."/>
        </authorList>
    </citation>
    <scope>NUCLEOTIDE SEQUENCE [LARGE SCALE GENOMIC DNA]</scope>
    <source>
        <strain evidence="2">TK-2024</strain>
        <tissue evidence="2">Old leaves</tissue>
    </source>
</reference>
<protein>
    <submittedName>
        <fullName evidence="2">Uncharacterized protein</fullName>
    </submittedName>
</protein>
<dbReference type="EMBL" id="JBBPBM010000143">
    <property type="protein sequence ID" value="KAK8504363.1"/>
    <property type="molecule type" value="Genomic_DNA"/>
</dbReference>
<evidence type="ECO:0000256" key="1">
    <source>
        <dbReference type="SAM" id="MobiDB-lite"/>
    </source>
</evidence>
<keyword evidence="3" id="KW-1185">Reference proteome</keyword>
<sequence length="120" mass="13442">MWLQEDDGFQPTILRDSDGRNHGICLEKHSSDSGNQIKRDQLGDFCLTQSRAIYGQNQSFDMEIQMVLDVEENHLDQPEGHKRSRTHLSTLVVSAASDSTIVCRKSSNSPLLSSSADLHK</sequence>
<evidence type="ECO:0000313" key="3">
    <source>
        <dbReference type="Proteomes" id="UP001472677"/>
    </source>
</evidence>
<accession>A0ABR2BB69</accession>
<organism evidence="2 3">
    <name type="scientific">Hibiscus sabdariffa</name>
    <name type="common">roselle</name>
    <dbReference type="NCBI Taxonomy" id="183260"/>
    <lineage>
        <taxon>Eukaryota</taxon>
        <taxon>Viridiplantae</taxon>
        <taxon>Streptophyta</taxon>
        <taxon>Embryophyta</taxon>
        <taxon>Tracheophyta</taxon>
        <taxon>Spermatophyta</taxon>
        <taxon>Magnoliopsida</taxon>
        <taxon>eudicotyledons</taxon>
        <taxon>Gunneridae</taxon>
        <taxon>Pentapetalae</taxon>
        <taxon>rosids</taxon>
        <taxon>malvids</taxon>
        <taxon>Malvales</taxon>
        <taxon>Malvaceae</taxon>
        <taxon>Malvoideae</taxon>
        <taxon>Hibiscus</taxon>
    </lineage>
</organism>
<feature type="region of interest" description="Disordered" evidence="1">
    <location>
        <begin position="1"/>
        <end position="21"/>
    </location>
</feature>
<proteinExistence type="predicted"/>